<feature type="coiled-coil region" evidence="1">
    <location>
        <begin position="109"/>
        <end position="136"/>
    </location>
</feature>
<dbReference type="Proteomes" id="UP001153076">
    <property type="component" value="Unassembled WGS sequence"/>
</dbReference>
<evidence type="ECO:0000313" key="3">
    <source>
        <dbReference type="Proteomes" id="UP001153076"/>
    </source>
</evidence>
<evidence type="ECO:0000313" key="2">
    <source>
        <dbReference type="EMBL" id="KAJ8431624.1"/>
    </source>
</evidence>
<organism evidence="2 3">
    <name type="scientific">Carnegiea gigantea</name>
    <dbReference type="NCBI Taxonomy" id="171969"/>
    <lineage>
        <taxon>Eukaryota</taxon>
        <taxon>Viridiplantae</taxon>
        <taxon>Streptophyta</taxon>
        <taxon>Embryophyta</taxon>
        <taxon>Tracheophyta</taxon>
        <taxon>Spermatophyta</taxon>
        <taxon>Magnoliopsida</taxon>
        <taxon>eudicotyledons</taxon>
        <taxon>Gunneridae</taxon>
        <taxon>Pentapetalae</taxon>
        <taxon>Caryophyllales</taxon>
        <taxon>Cactineae</taxon>
        <taxon>Cactaceae</taxon>
        <taxon>Cactoideae</taxon>
        <taxon>Echinocereeae</taxon>
        <taxon>Carnegiea</taxon>
    </lineage>
</organism>
<comment type="caution">
    <text evidence="2">The sequence shown here is derived from an EMBL/GenBank/DDBJ whole genome shotgun (WGS) entry which is preliminary data.</text>
</comment>
<reference evidence="2" key="1">
    <citation type="submission" date="2022-04" db="EMBL/GenBank/DDBJ databases">
        <title>Carnegiea gigantea Genome sequencing and assembly v2.</title>
        <authorList>
            <person name="Copetti D."/>
            <person name="Sanderson M.J."/>
            <person name="Burquez A."/>
            <person name="Wojciechowski M.F."/>
        </authorList>
    </citation>
    <scope>NUCLEOTIDE SEQUENCE</scope>
    <source>
        <strain evidence="2">SGP5-SGP5p</strain>
        <tissue evidence="2">Aerial part</tissue>
    </source>
</reference>
<evidence type="ECO:0000256" key="1">
    <source>
        <dbReference type="SAM" id="Coils"/>
    </source>
</evidence>
<accession>A0A9Q1Q7T5</accession>
<keyword evidence="1" id="KW-0175">Coiled coil</keyword>
<dbReference type="AlphaFoldDB" id="A0A9Q1Q7T5"/>
<gene>
    <name evidence="2" type="ORF">Cgig2_029032</name>
</gene>
<proteinExistence type="predicted"/>
<name>A0A9Q1Q7T5_9CARY</name>
<protein>
    <submittedName>
        <fullName evidence="2">Uncharacterized protein</fullName>
    </submittedName>
</protein>
<keyword evidence="3" id="KW-1185">Reference proteome</keyword>
<dbReference type="EMBL" id="JAKOGI010000678">
    <property type="protein sequence ID" value="KAJ8431624.1"/>
    <property type="molecule type" value="Genomic_DNA"/>
</dbReference>
<dbReference type="OrthoDB" id="1300216at2759"/>
<sequence length="169" mass="19503">MALESIYRLMNGYSMDYALIIVSYMYRVANMNCPTSLSYGNLLTRIFTHFKVSFDSEDCITQSVPVISANSFKSLRFYKTATRGWKHASELTFAEATALQAPLPEQPTLLTLRDSLERLREDNAKLRTQVDLIHSNMGLLRKKLDELIRYLKEIEDMTQGVMPVMTYLR</sequence>